<comment type="caution">
    <text evidence="1">The sequence shown here is derived from an EMBL/GenBank/DDBJ whole genome shotgun (WGS) entry which is preliminary data.</text>
</comment>
<dbReference type="EMBL" id="WIXE01001276">
    <property type="protein sequence ID" value="KAK5985846.1"/>
    <property type="molecule type" value="Genomic_DNA"/>
</dbReference>
<proteinExistence type="predicted"/>
<name>A0AAN8ITY0_TRICO</name>
<evidence type="ECO:0000313" key="2">
    <source>
        <dbReference type="Proteomes" id="UP001331761"/>
    </source>
</evidence>
<accession>A0AAN8ITY0</accession>
<sequence length="32" mass="3815">MFPYFSGVLLFNGTMLPMRYCEWCCQHQLPSD</sequence>
<organism evidence="1 2">
    <name type="scientific">Trichostrongylus colubriformis</name>
    <name type="common">Black scour worm</name>
    <dbReference type="NCBI Taxonomy" id="6319"/>
    <lineage>
        <taxon>Eukaryota</taxon>
        <taxon>Metazoa</taxon>
        <taxon>Ecdysozoa</taxon>
        <taxon>Nematoda</taxon>
        <taxon>Chromadorea</taxon>
        <taxon>Rhabditida</taxon>
        <taxon>Rhabditina</taxon>
        <taxon>Rhabditomorpha</taxon>
        <taxon>Strongyloidea</taxon>
        <taxon>Trichostrongylidae</taxon>
        <taxon>Trichostrongylus</taxon>
    </lineage>
</organism>
<gene>
    <name evidence="1" type="ORF">GCK32_022035</name>
</gene>
<protein>
    <submittedName>
        <fullName evidence="1">Uncharacterized protein</fullName>
    </submittedName>
</protein>
<keyword evidence="2" id="KW-1185">Reference proteome</keyword>
<dbReference type="AlphaFoldDB" id="A0AAN8ITY0"/>
<evidence type="ECO:0000313" key="1">
    <source>
        <dbReference type="EMBL" id="KAK5985846.1"/>
    </source>
</evidence>
<reference evidence="1 2" key="1">
    <citation type="submission" date="2019-10" db="EMBL/GenBank/DDBJ databases">
        <title>Assembly and Annotation for the nematode Trichostrongylus colubriformis.</title>
        <authorList>
            <person name="Martin J."/>
        </authorList>
    </citation>
    <scope>NUCLEOTIDE SEQUENCE [LARGE SCALE GENOMIC DNA]</scope>
    <source>
        <strain evidence="1">G859</strain>
        <tissue evidence="1">Whole worm</tissue>
    </source>
</reference>
<dbReference type="Proteomes" id="UP001331761">
    <property type="component" value="Unassembled WGS sequence"/>
</dbReference>
<feature type="non-terminal residue" evidence="1">
    <location>
        <position position="32"/>
    </location>
</feature>